<reference evidence="1 2" key="1">
    <citation type="submission" date="2016-10" db="EMBL/GenBank/DDBJ databases">
        <title>Evaluation of Human, Animal and Environmental Mycobacterium chelonae Isolates by Core Genome Phylogenomic Analysis, Targeted Gene Comparison, and Anti-microbial Susceptibility Patterns: A Tale of Mistaken Identities.</title>
        <authorList>
            <person name="Fogelson S.B."/>
            <person name="Camus A.C."/>
            <person name="Lorenz W."/>
            <person name="Vasireddy R."/>
            <person name="Vasireddy S."/>
            <person name="Smith T."/>
            <person name="Brown-Elliott B.A."/>
            <person name="Wallace R.J.Jr."/>
            <person name="Hasan N.A."/>
            <person name="Reischl U."/>
            <person name="Sanchez S."/>
        </authorList>
    </citation>
    <scope>NUCLEOTIDE SEQUENCE [LARGE SCALE GENOMIC DNA]</scope>
    <source>
        <strain evidence="1 2">24999</strain>
    </source>
</reference>
<comment type="caution">
    <text evidence="1">The sequence shown here is derived from an EMBL/GenBank/DDBJ whole genome shotgun (WGS) entry which is preliminary data.</text>
</comment>
<dbReference type="EMBL" id="MLHV01000007">
    <property type="protein sequence ID" value="OHU01329.1"/>
    <property type="molecule type" value="Genomic_DNA"/>
</dbReference>
<keyword evidence="2" id="KW-1185">Reference proteome</keyword>
<organism evidence="1 2">
    <name type="scientific">Mycobacterium syngnathidarum</name>
    <dbReference type="NCBI Taxonomy" id="1908205"/>
    <lineage>
        <taxon>Bacteria</taxon>
        <taxon>Bacillati</taxon>
        <taxon>Actinomycetota</taxon>
        <taxon>Actinomycetes</taxon>
        <taxon>Mycobacteriales</taxon>
        <taxon>Mycobacteriaceae</taxon>
        <taxon>Mycobacterium</taxon>
    </lineage>
</organism>
<name>A0A1S1K628_9MYCO</name>
<dbReference type="Proteomes" id="UP000179636">
    <property type="component" value="Unassembled WGS sequence"/>
</dbReference>
<accession>A0A1Q9W939</accession>
<gene>
    <name evidence="1" type="ORF">BKG61_09875</name>
</gene>
<dbReference type="AlphaFoldDB" id="A0A1S1K628"/>
<protein>
    <submittedName>
        <fullName evidence="1">Uncharacterized protein</fullName>
    </submittedName>
</protein>
<proteinExistence type="predicted"/>
<evidence type="ECO:0000313" key="2">
    <source>
        <dbReference type="Proteomes" id="UP000179636"/>
    </source>
</evidence>
<sequence>MTPSLVGGGPLKQELETSDICENTACGCIQLPSVATAFEFVASNSDAGMHSVNFQSRLIGGHHMDVRIALAS</sequence>
<dbReference type="STRING" id="1908205.BKG60_15750"/>
<evidence type="ECO:0000313" key="1">
    <source>
        <dbReference type="EMBL" id="OHU01329.1"/>
    </source>
</evidence>
<accession>A0A1S1K628</accession>